<reference evidence="2 3" key="1">
    <citation type="submission" date="2017-10" db="EMBL/GenBank/DDBJ databases">
        <title>The draft genome sequence of Lewinella nigricans NBRC 102662.</title>
        <authorList>
            <person name="Wang K."/>
        </authorList>
    </citation>
    <scope>NUCLEOTIDE SEQUENCE [LARGE SCALE GENOMIC DNA]</scope>
    <source>
        <strain evidence="2 3">NBRC 102662</strain>
    </source>
</reference>
<keyword evidence="3" id="KW-1185">Reference proteome</keyword>
<feature type="transmembrane region" description="Helical" evidence="1">
    <location>
        <begin position="12"/>
        <end position="33"/>
    </location>
</feature>
<dbReference type="AlphaFoldDB" id="A0A2D0NHJ5"/>
<organism evidence="2 3">
    <name type="scientific">Flavilitoribacter nigricans (strain ATCC 23147 / DSM 23189 / NBRC 102662 / NCIMB 1420 / SS-2)</name>
    <name type="common">Lewinella nigricans</name>
    <dbReference type="NCBI Taxonomy" id="1122177"/>
    <lineage>
        <taxon>Bacteria</taxon>
        <taxon>Pseudomonadati</taxon>
        <taxon>Bacteroidota</taxon>
        <taxon>Saprospiria</taxon>
        <taxon>Saprospirales</taxon>
        <taxon>Lewinellaceae</taxon>
        <taxon>Flavilitoribacter</taxon>
    </lineage>
</organism>
<evidence type="ECO:0000313" key="2">
    <source>
        <dbReference type="EMBL" id="PHN07972.1"/>
    </source>
</evidence>
<dbReference type="RefSeq" id="WP_099148762.1">
    <property type="nucleotide sequence ID" value="NZ_PDUD01000004.1"/>
</dbReference>
<evidence type="ECO:0000256" key="1">
    <source>
        <dbReference type="SAM" id="Phobius"/>
    </source>
</evidence>
<keyword evidence="1" id="KW-0472">Membrane</keyword>
<keyword evidence="1" id="KW-1133">Transmembrane helix</keyword>
<dbReference type="OrthoDB" id="9835106at2"/>
<feature type="transmembrane region" description="Helical" evidence="1">
    <location>
        <begin position="39"/>
        <end position="63"/>
    </location>
</feature>
<dbReference type="Proteomes" id="UP000223913">
    <property type="component" value="Unassembled WGS sequence"/>
</dbReference>
<comment type="caution">
    <text evidence="2">The sequence shown here is derived from an EMBL/GenBank/DDBJ whole genome shotgun (WGS) entry which is preliminary data.</text>
</comment>
<sequence>MQLREKIFKYRAGERVGELLTMCGIVMLSVFVLDTGAPGGVKIVLTVIFSCFLLFMLHFSYILNDHLRVSDEQITFHRRIGTSRIIAFPDVRRIVIRETPNAFGSTHFALTVFGPENYVRIIASDLEHYDELVDLLELEASIYGFKVIYQGINGEILGNSSSS</sequence>
<proteinExistence type="predicted"/>
<evidence type="ECO:0008006" key="4">
    <source>
        <dbReference type="Google" id="ProtNLM"/>
    </source>
</evidence>
<name>A0A2D0NHJ5_FLAN2</name>
<protein>
    <recommendedName>
        <fullName evidence="4">PH domain-containing protein</fullName>
    </recommendedName>
</protein>
<dbReference type="EMBL" id="PDUD01000004">
    <property type="protein sequence ID" value="PHN07972.1"/>
    <property type="molecule type" value="Genomic_DNA"/>
</dbReference>
<accession>A0A2D0NHJ5</accession>
<evidence type="ECO:0000313" key="3">
    <source>
        <dbReference type="Proteomes" id="UP000223913"/>
    </source>
</evidence>
<keyword evidence="1" id="KW-0812">Transmembrane</keyword>
<gene>
    <name evidence="2" type="ORF">CRP01_04250</name>
</gene>